<proteinExistence type="predicted"/>
<protein>
    <submittedName>
        <fullName evidence="1">Uncharacterized protein</fullName>
    </submittedName>
</protein>
<reference evidence="1" key="1">
    <citation type="submission" date="2014-09" db="EMBL/GenBank/DDBJ databases">
        <authorList>
            <person name="Magalhaes I.L.F."/>
            <person name="Oliveira U."/>
            <person name="Santos F.R."/>
            <person name="Vidigal T.H.D.A."/>
            <person name="Brescovit A.D."/>
            <person name="Santos A.J."/>
        </authorList>
    </citation>
    <scope>NUCLEOTIDE SEQUENCE</scope>
    <source>
        <tissue evidence="1">Shoot tissue taken approximately 20 cm above the soil surface</tissue>
    </source>
</reference>
<accession>A0A0A9F801</accession>
<dbReference type="EMBL" id="GBRH01188771">
    <property type="protein sequence ID" value="JAE09125.1"/>
    <property type="molecule type" value="Transcribed_RNA"/>
</dbReference>
<reference evidence="1" key="2">
    <citation type="journal article" date="2015" name="Data Brief">
        <title>Shoot transcriptome of the giant reed, Arundo donax.</title>
        <authorList>
            <person name="Barrero R.A."/>
            <person name="Guerrero F.D."/>
            <person name="Moolhuijzen P."/>
            <person name="Goolsby J.A."/>
            <person name="Tidwell J."/>
            <person name="Bellgard S.E."/>
            <person name="Bellgard M.I."/>
        </authorList>
    </citation>
    <scope>NUCLEOTIDE SEQUENCE</scope>
    <source>
        <tissue evidence="1">Shoot tissue taken approximately 20 cm above the soil surface</tissue>
    </source>
</reference>
<organism evidence="1">
    <name type="scientific">Arundo donax</name>
    <name type="common">Giant reed</name>
    <name type="synonym">Donax arundinaceus</name>
    <dbReference type="NCBI Taxonomy" id="35708"/>
    <lineage>
        <taxon>Eukaryota</taxon>
        <taxon>Viridiplantae</taxon>
        <taxon>Streptophyta</taxon>
        <taxon>Embryophyta</taxon>
        <taxon>Tracheophyta</taxon>
        <taxon>Spermatophyta</taxon>
        <taxon>Magnoliopsida</taxon>
        <taxon>Liliopsida</taxon>
        <taxon>Poales</taxon>
        <taxon>Poaceae</taxon>
        <taxon>PACMAD clade</taxon>
        <taxon>Arundinoideae</taxon>
        <taxon>Arundineae</taxon>
        <taxon>Arundo</taxon>
    </lineage>
</organism>
<dbReference type="AlphaFoldDB" id="A0A0A9F801"/>
<sequence length="62" mass="7276">MTHDICYWINGYISLDDQSVYANIVICHSVRTQYHFLLYCPANFVSMQVYSISNQCGYCVHF</sequence>
<evidence type="ECO:0000313" key="1">
    <source>
        <dbReference type="EMBL" id="JAE09125.1"/>
    </source>
</evidence>
<name>A0A0A9F801_ARUDO</name>